<evidence type="ECO:0000313" key="2">
    <source>
        <dbReference type="Proteomes" id="UP000184295"/>
    </source>
</evidence>
<dbReference type="STRING" id="1121881.SAMN02745225_02269"/>
<reference evidence="2" key="1">
    <citation type="submission" date="2016-11" db="EMBL/GenBank/DDBJ databases">
        <authorList>
            <person name="Varghese N."/>
            <person name="Submissions S."/>
        </authorList>
    </citation>
    <scope>NUCLEOTIDE SEQUENCE [LARGE SCALE GENOMIC DNA]</scope>
    <source>
        <strain evidence="2">DSM 19514</strain>
    </source>
</reference>
<gene>
    <name evidence="1" type="ORF">SAMN02745225_02269</name>
</gene>
<dbReference type="AlphaFoldDB" id="A0A1M4Y804"/>
<keyword evidence="2" id="KW-1185">Reference proteome</keyword>
<proteinExistence type="predicted"/>
<sequence>MATAREISSEQVAVRVVLPGTEGAATKLKESWERWNPQVPLELIPTQYQSISKPIKAFVKSKLDGYDMVVLLIPVVEPKKLRHRILHNQLNLVLSSAFISEPRVIVLRILQVVGEESYQTHVSQVGLSSLG</sequence>
<dbReference type="RefSeq" id="WP_072792625.1">
    <property type="nucleotide sequence ID" value="NZ_FQUL01000057.1"/>
</dbReference>
<evidence type="ECO:0000313" key="1">
    <source>
        <dbReference type="EMBL" id="SHF01799.1"/>
    </source>
</evidence>
<dbReference type="Proteomes" id="UP000184295">
    <property type="component" value="Unassembled WGS sequence"/>
</dbReference>
<dbReference type="OrthoDB" id="9759676at2"/>
<name>A0A1M4Y804_9ACTN</name>
<dbReference type="EMBL" id="FQUL01000057">
    <property type="protein sequence ID" value="SHF01799.1"/>
    <property type="molecule type" value="Genomic_DNA"/>
</dbReference>
<protein>
    <submittedName>
        <fullName evidence="1">Uncharacterized protein</fullName>
    </submittedName>
</protein>
<accession>A0A1M4Y804</accession>
<organism evidence="1 2">
    <name type="scientific">Ferrithrix thermotolerans DSM 19514</name>
    <dbReference type="NCBI Taxonomy" id="1121881"/>
    <lineage>
        <taxon>Bacteria</taxon>
        <taxon>Bacillati</taxon>
        <taxon>Actinomycetota</taxon>
        <taxon>Acidimicrobiia</taxon>
        <taxon>Acidimicrobiales</taxon>
        <taxon>Acidimicrobiaceae</taxon>
        <taxon>Ferrithrix</taxon>
    </lineage>
</organism>